<evidence type="ECO:0000256" key="4">
    <source>
        <dbReference type="ARBA" id="ARBA00023163"/>
    </source>
</evidence>
<dbReference type="Pfam" id="PF00250">
    <property type="entry name" value="Forkhead"/>
    <property type="match status" value="1"/>
</dbReference>
<feature type="region of interest" description="Disordered" evidence="7">
    <location>
        <begin position="136"/>
        <end position="255"/>
    </location>
</feature>
<feature type="region of interest" description="Disordered" evidence="7">
    <location>
        <begin position="449"/>
        <end position="469"/>
    </location>
</feature>
<dbReference type="SUPFAM" id="SSF49879">
    <property type="entry name" value="SMAD/FHA domain"/>
    <property type="match status" value="1"/>
</dbReference>
<keyword evidence="11" id="KW-1185">Reference proteome</keyword>
<dbReference type="Gene3D" id="1.10.10.10">
    <property type="entry name" value="Winged helix-like DNA-binding domain superfamily/Winged helix DNA-binding domain"/>
    <property type="match status" value="1"/>
</dbReference>
<organism evidence="10 11">
    <name type="scientific">Lyophyllum shimeji</name>
    <name type="common">Hon-shimeji</name>
    <name type="synonym">Tricholoma shimeji</name>
    <dbReference type="NCBI Taxonomy" id="47721"/>
    <lineage>
        <taxon>Eukaryota</taxon>
        <taxon>Fungi</taxon>
        <taxon>Dikarya</taxon>
        <taxon>Basidiomycota</taxon>
        <taxon>Agaricomycotina</taxon>
        <taxon>Agaricomycetes</taxon>
        <taxon>Agaricomycetidae</taxon>
        <taxon>Agaricales</taxon>
        <taxon>Tricholomatineae</taxon>
        <taxon>Lyophyllaceae</taxon>
        <taxon>Lyophyllum</taxon>
    </lineage>
</organism>
<dbReference type="PROSITE" id="PS50006">
    <property type="entry name" value="FHA_DOMAIN"/>
    <property type="match status" value="1"/>
</dbReference>
<feature type="domain" description="Fork-head" evidence="9">
    <location>
        <begin position="257"/>
        <end position="343"/>
    </location>
</feature>
<feature type="region of interest" description="Disordered" evidence="7">
    <location>
        <begin position="612"/>
        <end position="657"/>
    </location>
</feature>
<evidence type="ECO:0000256" key="5">
    <source>
        <dbReference type="ARBA" id="ARBA00023242"/>
    </source>
</evidence>
<dbReference type="PANTHER" id="PTHR45881">
    <property type="entry name" value="CHECKPOINT SUPPRESSOR 1-LIKE, ISOFORM A-RELATED"/>
    <property type="match status" value="1"/>
</dbReference>
<evidence type="ECO:0000256" key="7">
    <source>
        <dbReference type="SAM" id="MobiDB-lite"/>
    </source>
</evidence>
<feature type="region of interest" description="Disordered" evidence="7">
    <location>
        <begin position="350"/>
        <end position="436"/>
    </location>
</feature>
<dbReference type="GO" id="GO:0000978">
    <property type="term" value="F:RNA polymerase II cis-regulatory region sequence-specific DNA binding"/>
    <property type="evidence" value="ECO:0007669"/>
    <property type="project" value="TreeGrafter"/>
</dbReference>
<feature type="DNA-binding region" description="Fork-head" evidence="6">
    <location>
        <begin position="257"/>
        <end position="343"/>
    </location>
</feature>
<feature type="compositionally biased region" description="Pro residues" evidence="7">
    <location>
        <begin position="139"/>
        <end position="148"/>
    </location>
</feature>
<name>A0A9P3UJM9_LYOSH</name>
<reference evidence="10" key="1">
    <citation type="submission" date="2022-07" db="EMBL/GenBank/DDBJ databases">
        <title>The genome of Lyophyllum shimeji provides insight into the initial evolution of ectomycorrhizal fungal genome.</title>
        <authorList>
            <person name="Kobayashi Y."/>
            <person name="Shibata T."/>
            <person name="Hirakawa H."/>
            <person name="Shigenobu S."/>
            <person name="Nishiyama T."/>
            <person name="Yamada A."/>
            <person name="Hasebe M."/>
            <person name="Kawaguchi M."/>
        </authorList>
    </citation>
    <scope>NUCLEOTIDE SEQUENCE</scope>
    <source>
        <strain evidence="10">AT787</strain>
    </source>
</reference>
<dbReference type="OrthoDB" id="5954824at2759"/>
<dbReference type="CDD" id="cd00059">
    <property type="entry name" value="FH_FOX"/>
    <property type="match status" value="1"/>
</dbReference>
<evidence type="ECO:0000256" key="6">
    <source>
        <dbReference type="PROSITE-ProRule" id="PRU00089"/>
    </source>
</evidence>
<dbReference type="EMBL" id="BRPK01000001">
    <property type="protein sequence ID" value="GLB33521.1"/>
    <property type="molecule type" value="Genomic_DNA"/>
</dbReference>
<feature type="region of interest" description="Disordered" evidence="7">
    <location>
        <begin position="482"/>
        <end position="542"/>
    </location>
</feature>
<feature type="compositionally biased region" description="Pro residues" evidence="7">
    <location>
        <begin position="202"/>
        <end position="213"/>
    </location>
</feature>
<dbReference type="InterPro" id="IPR036388">
    <property type="entry name" value="WH-like_DNA-bd_sf"/>
</dbReference>
<feature type="region of interest" description="Disordered" evidence="7">
    <location>
        <begin position="692"/>
        <end position="715"/>
    </location>
</feature>
<dbReference type="SMART" id="SM00339">
    <property type="entry name" value="FH"/>
    <property type="match status" value="1"/>
</dbReference>
<evidence type="ECO:0000313" key="11">
    <source>
        <dbReference type="Proteomes" id="UP001063166"/>
    </source>
</evidence>
<evidence type="ECO:0000256" key="3">
    <source>
        <dbReference type="ARBA" id="ARBA00023125"/>
    </source>
</evidence>
<dbReference type="Gene3D" id="2.60.200.20">
    <property type="match status" value="1"/>
</dbReference>
<feature type="compositionally biased region" description="Low complexity" evidence="7">
    <location>
        <begin position="635"/>
        <end position="649"/>
    </location>
</feature>
<dbReference type="InterPro" id="IPR001766">
    <property type="entry name" value="Fork_head_dom"/>
</dbReference>
<dbReference type="GO" id="GO:0000981">
    <property type="term" value="F:DNA-binding transcription factor activity, RNA polymerase II-specific"/>
    <property type="evidence" value="ECO:0007669"/>
    <property type="project" value="TreeGrafter"/>
</dbReference>
<dbReference type="Pfam" id="PF00498">
    <property type="entry name" value="FHA"/>
    <property type="match status" value="1"/>
</dbReference>
<evidence type="ECO:0000313" key="10">
    <source>
        <dbReference type="EMBL" id="GLB33521.1"/>
    </source>
</evidence>
<dbReference type="PANTHER" id="PTHR45881:SF1">
    <property type="entry name" value="FORK HEAD PROTEIN HOMOLOG 2"/>
    <property type="match status" value="1"/>
</dbReference>
<sequence length="715" mass="75502">MDTRTRSASPVAPADVKLEQTPPVQDKISAYYSLVFPHFTFYIQTLSVTIGRRCAPNPTAPTSSTVEMPTVDVDLGALKSVSRLHAKIEYDQDEDRFVLVVIGRNGAWVDGVWSGSGTRAPLGERSQIQIASRTFHFVLPPPPPPEDTPSPSSQSSNNRARSPSVDITSISPPSSQPSHTPPPPAAHKLPAPLPEPQLAASQPPPPKPRPAPVSSPQLPNSNAIGKSSKAAASKKRKKGDVEPPVLPKLKPEEMPPKPPYTYAQLIYKAIRAIGEKATLQEICAWISSTHEYYQYADSSWMSSVRHNLSSNPAFQKLERCGGDRGKGFFWKLDEQHSQTLMEQEAKVTQAAAAGGLQGSSEGNVRGRKRDKGVALEPPLKRSVKGDHKGAPLPPPLTSTPLALKSSPPPTTTATAVPTPAASTSTAPPSTKVTTTTPATTGVFAYSTHPHHANAAPLPSPNTSGYSGTPMTTPNPYAAWTMHPMSTAGGTAQKQVTSVTPASASPRTEPPPSSSSASPVPPTPSQQPPAPTTHPPPPGQAGVPPVLDVNLPIVLGPIPLRTLTTHLCILIILRRRDVFGGLTKETLANLEKMGTMAALQVLKEHMVKALKERRAKGRGRVKRMRGSGKKSGAPGANTTAATQVTNASNTLEQKPPVVESSVAPTAAALDSLLRPAGNPTTVVAVTDPGSPIVIVDDSEDDGPAAKRRKVDEVMAS</sequence>
<keyword evidence="5 6" id="KW-0539">Nucleus</keyword>
<dbReference type="PROSITE" id="PS50039">
    <property type="entry name" value="FORK_HEAD_3"/>
    <property type="match status" value="1"/>
</dbReference>
<gene>
    <name evidence="10" type="primary">FHL1</name>
    <name evidence="10" type="ORF">LshimejAT787_0104050</name>
</gene>
<dbReference type="Proteomes" id="UP001063166">
    <property type="component" value="Unassembled WGS sequence"/>
</dbReference>
<evidence type="ECO:0000256" key="2">
    <source>
        <dbReference type="ARBA" id="ARBA00023015"/>
    </source>
</evidence>
<accession>A0A9P3UJM9</accession>
<feature type="domain" description="FHA" evidence="8">
    <location>
        <begin position="48"/>
        <end position="114"/>
    </location>
</feature>
<dbReference type="AlphaFoldDB" id="A0A9P3UJM9"/>
<dbReference type="InterPro" id="IPR036390">
    <property type="entry name" value="WH_DNA-bd_sf"/>
</dbReference>
<feature type="compositionally biased region" description="Polar residues" evidence="7">
    <location>
        <begin position="487"/>
        <end position="498"/>
    </location>
</feature>
<feature type="compositionally biased region" description="Pro residues" evidence="7">
    <location>
        <begin position="179"/>
        <end position="195"/>
    </location>
</feature>
<feature type="compositionally biased region" description="Low complexity" evidence="7">
    <location>
        <begin position="149"/>
        <end position="178"/>
    </location>
</feature>
<evidence type="ECO:0000256" key="1">
    <source>
        <dbReference type="ARBA" id="ARBA00004123"/>
    </source>
</evidence>
<feature type="compositionally biased region" description="Polar residues" evidence="7">
    <location>
        <begin position="460"/>
        <end position="469"/>
    </location>
</feature>
<dbReference type="PRINTS" id="PR00053">
    <property type="entry name" value="FORKHEAD"/>
</dbReference>
<dbReference type="CDD" id="cd22701">
    <property type="entry name" value="FHA_FKH1-like"/>
    <property type="match status" value="1"/>
</dbReference>
<comment type="caution">
    <text evidence="10">The sequence shown here is derived from an EMBL/GenBank/DDBJ whole genome shotgun (WGS) entry which is preliminary data.</text>
</comment>
<keyword evidence="3 6" id="KW-0238">DNA-binding</keyword>
<feature type="compositionally biased region" description="Basic residues" evidence="7">
    <location>
        <begin position="612"/>
        <end position="627"/>
    </location>
</feature>
<comment type="subcellular location">
    <subcellularLocation>
        <location evidence="1 6">Nucleus</location>
    </subcellularLocation>
</comment>
<keyword evidence="2" id="KW-0805">Transcription regulation</keyword>
<evidence type="ECO:0000259" key="9">
    <source>
        <dbReference type="PROSITE" id="PS50039"/>
    </source>
</evidence>
<proteinExistence type="predicted"/>
<evidence type="ECO:0000259" key="8">
    <source>
        <dbReference type="PROSITE" id="PS50006"/>
    </source>
</evidence>
<dbReference type="SUPFAM" id="SSF46785">
    <property type="entry name" value="Winged helix' DNA-binding domain"/>
    <property type="match status" value="1"/>
</dbReference>
<keyword evidence="4" id="KW-0804">Transcription</keyword>
<protein>
    <submittedName>
        <fullName evidence="10">FORKHEAD</fullName>
    </submittedName>
</protein>
<dbReference type="InterPro" id="IPR008984">
    <property type="entry name" value="SMAD_FHA_dom_sf"/>
</dbReference>
<feature type="compositionally biased region" description="Low complexity" evidence="7">
    <location>
        <begin position="398"/>
        <end position="436"/>
    </location>
</feature>
<feature type="compositionally biased region" description="Low complexity" evidence="7">
    <location>
        <begin position="350"/>
        <end position="362"/>
    </location>
</feature>
<dbReference type="GO" id="GO:0005634">
    <property type="term" value="C:nucleus"/>
    <property type="evidence" value="ECO:0007669"/>
    <property type="project" value="UniProtKB-SubCell"/>
</dbReference>
<feature type="compositionally biased region" description="Pro residues" evidence="7">
    <location>
        <begin position="507"/>
        <end position="538"/>
    </location>
</feature>
<dbReference type="InterPro" id="IPR000253">
    <property type="entry name" value="FHA_dom"/>
</dbReference>